<evidence type="ECO:0000313" key="6">
    <source>
        <dbReference type="EMBL" id="CAB4283463.1"/>
    </source>
</evidence>
<evidence type="ECO:0000313" key="9">
    <source>
        <dbReference type="Proteomes" id="UP000507245"/>
    </source>
</evidence>
<accession>A0A6J5V5G9</accession>
<reference evidence="6 8" key="2">
    <citation type="submission" date="2020-05" db="EMBL/GenBank/DDBJ databases">
        <authorList>
            <person name="Campoy J."/>
            <person name="Schneeberger K."/>
            <person name="Spophaly S."/>
        </authorList>
    </citation>
    <scope>NUCLEOTIDE SEQUENCE [LARGE SCALE GENOMIC DNA]</scope>
    <source>
        <strain evidence="6">PruArmRojPasFocal</strain>
    </source>
</reference>
<dbReference type="EMBL" id="CAEKKB010000006">
    <property type="protein sequence ID" value="CAB4313892.1"/>
    <property type="molecule type" value="Genomic_DNA"/>
</dbReference>
<reference evidence="9" key="1">
    <citation type="journal article" date="2020" name="Genome Biol.">
        <title>Gamete binning: chromosome-level and haplotype-resolved genome assembly enabled by high-throughput single-cell sequencing of gamete genomes.</title>
        <authorList>
            <person name="Campoy J.A."/>
            <person name="Sun H."/>
            <person name="Goel M."/>
            <person name="Jiao W.-B."/>
            <person name="Folz-Donahue K."/>
            <person name="Wang N."/>
            <person name="Rubio M."/>
            <person name="Liu C."/>
            <person name="Kukat C."/>
            <person name="Ruiz D."/>
            <person name="Huettel B."/>
            <person name="Schneeberger K."/>
        </authorList>
    </citation>
    <scope>NUCLEOTIDE SEQUENCE [LARGE SCALE GENOMIC DNA]</scope>
    <source>
        <strain evidence="9">cv. Rojo Pasion</strain>
    </source>
</reference>
<feature type="chain" id="PRO_5036181814" description="Protein IDA-LIKE 2" evidence="5">
    <location>
        <begin position="29"/>
        <end position="77"/>
    </location>
</feature>
<name>A0A6J5V5G9_PRUAR</name>
<feature type="signal peptide" evidence="5">
    <location>
        <begin position="1"/>
        <end position="28"/>
    </location>
</feature>
<evidence type="ECO:0000256" key="4">
    <source>
        <dbReference type="SAM" id="MobiDB-lite"/>
    </source>
</evidence>
<keyword evidence="3 5" id="KW-0732">Signal</keyword>
<feature type="region of interest" description="Disordered" evidence="4">
    <location>
        <begin position="56"/>
        <end position="77"/>
    </location>
</feature>
<dbReference type="PANTHER" id="PTHR33599:SF15">
    <property type="entry name" value="PROTEIN IDA-LIKE 2"/>
    <property type="match status" value="1"/>
</dbReference>
<dbReference type="PANTHER" id="PTHR33599">
    <property type="entry name" value="PROTEIN IDA-LIKE 5"/>
    <property type="match status" value="1"/>
</dbReference>
<dbReference type="Proteomes" id="UP000507245">
    <property type="component" value="Unassembled WGS sequence"/>
</dbReference>
<dbReference type="InterPro" id="IPR039639">
    <property type="entry name" value="IDA-like"/>
</dbReference>
<dbReference type="AlphaFoldDB" id="A0A6J5V5G9"/>
<evidence type="ECO:0000313" key="8">
    <source>
        <dbReference type="Proteomes" id="UP000507222"/>
    </source>
</evidence>
<gene>
    <name evidence="6" type="ORF">CURHAP_LOCUS38032</name>
    <name evidence="7" type="ORF">ORAREDHAP_LOCUS37541</name>
</gene>
<dbReference type="GO" id="GO:0010227">
    <property type="term" value="P:floral organ abscission"/>
    <property type="evidence" value="ECO:0007669"/>
    <property type="project" value="InterPro"/>
</dbReference>
<keyword evidence="9" id="KW-1185">Reference proteome</keyword>
<proteinExistence type="predicted"/>
<protein>
    <recommendedName>
        <fullName evidence="10">Protein IDA-LIKE 2</fullName>
    </recommendedName>
</protein>
<dbReference type="GO" id="GO:0005576">
    <property type="term" value="C:extracellular region"/>
    <property type="evidence" value="ECO:0007669"/>
    <property type="project" value="UniProtKB-SubCell"/>
</dbReference>
<organism evidence="6 8">
    <name type="scientific">Prunus armeniaca</name>
    <name type="common">Apricot</name>
    <name type="synonym">Armeniaca vulgaris</name>
    <dbReference type="NCBI Taxonomy" id="36596"/>
    <lineage>
        <taxon>Eukaryota</taxon>
        <taxon>Viridiplantae</taxon>
        <taxon>Streptophyta</taxon>
        <taxon>Embryophyta</taxon>
        <taxon>Tracheophyta</taxon>
        <taxon>Spermatophyta</taxon>
        <taxon>Magnoliopsida</taxon>
        <taxon>eudicotyledons</taxon>
        <taxon>Gunneridae</taxon>
        <taxon>Pentapetalae</taxon>
        <taxon>rosids</taxon>
        <taxon>fabids</taxon>
        <taxon>Rosales</taxon>
        <taxon>Rosaceae</taxon>
        <taxon>Amygdaloideae</taxon>
        <taxon>Amygdaleae</taxon>
        <taxon>Prunus</taxon>
    </lineage>
</organism>
<dbReference type="EMBL" id="CAEKDK010000006">
    <property type="protein sequence ID" value="CAB4283463.1"/>
    <property type="molecule type" value="Genomic_DNA"/>
</dbReference>
<keyword evidence="2" id="KW-0964">Secreted</keyword>
<evidence type="ECO:0008006" key="10">
    <source>
        <dbReference type="Google" id="ProtNLM"/>
    </source>
</evidence>
<dbReference type="Proteomes" id="UP000507222">
    <property type="component" value="Unassembled WGS sequence"/>
</dbReference>
<sequence length="77" mass="8786">MASRRRPVILLVCLFLTFIFTNLGNCHASRTAQVFKLKPKYQHSGHFSGFLPRRIPIPASGPSRKHNDIGLRSWRSP</sequence>
<comment type="subcellular location">
    <subcellularLocation>
        <location evidence="1">Secreted</location>
        <location evidence="1">Extracellular space</location>
    </subcellularLocation>
</comment>
<evidence type="ECO:0000256" key="3">
    <source>
        <dbReference type="ARBA" id="ARBA00022729"/>
    </source>
</evidence>
<evidence type="ECO:0000313" key="7">
    <source>
        <dbReference type="EMBL" id="CAB4313892.1"/>
    </source>
</evidence>
<evidence type="ECO:0000256" key="5">
    <source>
        <dbReference type="SAM" id="SignalP"/>
    </source>
</evidence>
<evidence type="ECO:0000256" key="1">
    <source>
        <dbReference type="ARBA" id="ARBA00004239"/>
    </source>
</evidence>
<evidence type="ECO:0000256" key="2">
    <source>
        <dbReference type="ARBA" id="ARBA00022525"/>
    </source>
</evidence>
<dbReference type="OrthoDB" id="1935957at2759"/>